<dbReference type="InterPro" id="IPR001138">
    <property type="entry name" value="Zn2Cys6_DnaBD"/>
</dbReference>
<evidence type="ECO:0000256" key="3">
    <source>
        <dbReference type="SAM" id="MobiDB-lite"/>
    </source>
</evidence>
<dbReference type="GO" id="GO:0003677">
    <property type="term" value="F:DNA binding"/>
    <property type="evidence" value="ECO:0007669"/>
    <property type="project" value="InterPro"/>
</dbReference>
<dbReference type="InParanoid" id="C7ZQL2"/>
<accession>C7ZQL2</accession>
<name>C7ZQL2_FUSV7</name>
<keyword evidence="6" id="KW-1185">Reference proteome</keyword>
<sequence length="676" mass="75735">MEPLGPGDISQSEFKASRPRLKAPWACLRCRERKVRCDVSKKDGPCTNCCLRGKTCTTLPSTKRARGFKDRVRLLKKSVWGHSPHADEITSDAETSPHALNPPTPTSFEPSFCVELAADSVLYLDYHFLSIGNLANMPSEEINFLDIQGCLLVPRRQTMDSIVQQYFLHVHPLLPLLDERSFWDVYSRRWAAADASGPKISLLVFQALLFAACNSKGSKGWFLQQGEGDSLYKTPVLPAHACSQHLYDFGSESSSICIAQAALLLSFRSSSTYLGIKEVNISWLNIAIQHAQIAEAAWHAPSSAPIETDNSDLQSVLKRLWWCCIIRDRVLSLCLRRRPQIDPAHTDSAFYAPLRSADLENEIRHSRVYCKTSKACLNSILERFADLCVVLTDVLTLVYPMDKQRLHGPDLAAILTRISDTKNSLREWDKKTSFSLHFLLGRRTETLAVSNNTEVPHYSVTLYINLIYIYYQYEKPDSSSWIALCHYEALSLASQTSLPCDYIPSGWPAGSQNQWEIQDAALSVTQSLQTLHHMNLDRWLPSSAVACIATPLVLHMLDVKLAGLPTSSGSATSNSEILEKNLRLKAVIQTIKTCYGQYDSADFVIRAVQHIAGFLELECLQPTTDAGTNDSFGWPDIFSSNPNLYLRLVLSMDLSLSNGRLPQEEDFPARLRRVFA</sequence>
<feature type="domain" description="Zn(2)-C6 fungal-type" evidence="4">
    <location>
        <begin position="26"/>
        <end position="58"/>
    </location>
</feature>
<feature type="region of interest" description="Disordered" evidence="3">
    <location>
        <begin position="84"/>
        <end position="104"/>
    </location>
</feature>
<evidence type="ECO:0000313" key="5">
    <source>
        <dbReference type="EMBL" id="EEU33697.1"/>
    </source>
</evidence>
<organism evidence="5 6">
    <name type="scientific">Fusarium vanettenii (strain ATCC MYA-4622 / CBS 123669 / FGSC 9596 / NRRL 45880 / 77-13-4)</name>
    <name type="common">Fusarium solani subsp. pisi</name>
    <dbReference type="NCBI Taxonomy" id="660122"/>
    <lineage>
        <taxon>Eukaryota</taxon>
        <taxon>Fungi</taxon>
        <taxon>Dikarya</taxon>
        <taxon>Ascomycota</taxon>
        <taxon>Pezizomycotina</taxon>
        <taxon>Sordariomycetes</taxon>
        <taxon>Hypocreomycetidae</taxon>
        <taxon>Hypocreales</taxon>
        <taxon>Nectriaceae</taxon>
        <taxon>Fusarium</taxon>
        <taxon>Fusarium solani species complex</taxon>
        <taxon>Fusarium vanettenii</taxon>
    </lineage>
</organism>
<dbReference type="PANTHER" id="PTHR47425:SF2">
    <property type="entry name" value="FARB-RELATED"/>
    <property type="match status" value="1"/>
</dbReference>
<dbReference type="GO" id="GO:0008270">
    <property type="term" value="F:zinc ion binding"/>
    <property type="evidence" value="ECO:0007669"/>
    <property type="project" value="InterPro"/>
</dbReference>
<reference evidence="5 6" key="1">
    <citation type="journal article" date="2009" name="PLoS Genet.">
        <title>The genome of Nectria haematococca: contribution of supernumerary chromosomes to gene expansion.</title>
        <authorList>
            <person name="Coleman J.J."/>
            <person name="Rounsley S.D."/>
            <person name="Rodriguez-Carres M."/>
            <person name="Kuo A."/>
            <person name="Wasmann C.C."/>
            <person name="Grimwood J."/>
            <person name="Schmutz J."/>
            <person name="Taga M."/>
            <person name="White G.J."/>
            <person name="Zhou S."/>
            <person name="Schwartz D.C."/>
            <person name="Freitag M."/>
            <person name="Ma L.J."/>
            <person name="Danchin E.G."/>
            <person name="Henrissat B."/>
            <person name="Coutinho P.M."/>
            <person name="Nelson D.R."/>
            <person name="Straney D."/>
            <person name="Napoli C.A."/>
            <person name="Barker B.M."/>
            <person name="Gribskov M."/>
            <person name="Rep M."/>
            <person name="Kroken S."/>
            <person name="Molnar I."/>
            <person name="Rensing C."/>
            <person name="Kennell J.C."/>
            <person name="Zamora J."/>
            <person name="Farman M.L."/>
            <person name="Selker E.U."/>
            <person name="Salamov A."/>
            <person name="Shapiro H."/>
            <person name="Pangilinan J."/>
            <person name="Lindquist E."/>
            <person name="Lamers C."/>
            <person name="Grigoriev I.V."/>
            <person name="Geiser D.M."/>
            <person name="Covert S.F."/>
            <person name="Temporini E."/>
            <person name="Vanetten H.D."/>
        </authorList>
    </citation>
    <scope>NUCLEOTIDE SEQUENCE [LARGE SCALE GENOMIC DNA]</scope>
    <source>
        <strain evidence="6">ATCC MYA-4622 / CBS 123669 / FGSC 9596 / NRRL 45880 / 77-13-4</strain>
    </source>
</reference>
<dbReference type="SMART" id="SM00066">
    <property type="entry name" value="GAL4"/>
    <property type="match status" value="1"/>
</dbReference>
<dbReference type="PANTHER" id="PTHR47425">
    <property type="entry name" value="FARB-RELATED"/>
    <property type="match status" value="1"/>
</dbReference>
<dbReference type="AlphaFoldDB" id="C7ZQL2"/>
<dbReference type="InterPro" id="IPR007219">
    <property type="entry name" value="XnlR_reg_dom"/>
</dbReference>
<dbReference type="GO" id="GO:0000981">
    <property type="term" value="F:DNA-binding transcription factor activity, RNA polymerase II-specific"/>
    <property type="evidence" value="ECO:0007669"/>
    <property type="project" value="InterPro"/>
</dbReference>
<dbReference type="VEuPathDB" id="FungiDB:NECHADRAFT_89238"/>
<gene>
    <name evidence="5" type="ORF">NECHADRAFT_89238</name>
</gene>
<dbReference type="GeneID" id="9666935"/>
<dbReference type="CDD" id="cd12148">
    <property type="entry name" value="fungal_TF_MHR"/>
    <property type="match status" value="1"/>
</dbReference>
<evidence type="ECO:0000313" key="6">
    <source>
        <dbReference type="Proteomes" id="UP000005206"/>
    </source>
</evidence>
<dbReference type="Pfam" id="PF00172">
    <property type="entry name" value="Zn_clus"/>
    <property type="match status" value="1"/>
</dbReference>
<evidence type="ECO:0000259" key="4">
    <source>
        <dbReference type="PROSITE" id="PS50048"/>
    </source>
</evidence>
<dbReference type="Proteomes" id="UP000005206">
    <property type="component" value="Unassembled WGS sequence"/>
</dbReference>
<dbReference type="InterPro" id="IPR036864">
    <property type="entry name" value="Zn2-C6_fun-type_DNA-bd_sf"/>
</dbReference>
<dbReference type="EMBL" id="GG698999">
    <property type="protein sequence ID" value="EEU33697.1"/>
    <property type="molecule type" value="Genomic_DNA"/>
</dbReference>
<dbReference type="CDD" id="cd00067">
    <property type="entry name" value="GAL4"/>
    <property type="match status" value="1"/>
</dbReference>
<keyword evidence="2" id="KW-0539">Nucleus</keyword>
<dbReference type="Gene3D" id="4.10.240.10">
    <property type="entry name" value="Zn(2)-C6 fungal-type DNA-binding domain"/>
    <property type="match status" value="1"/>
</dbReference>
<dbReference type="PROSITE" id="PS50048">
    <property type="entry name" value="ZN2_CY6_FUNGAL_2"/>
    <property type="match status" value="1"/>
</dbReference>
<dbReference type="eggNOG" id="ENOG502SI3E">
    <property type="taxonomic scope" value="Eukaryota"/>
</dbReference>
<evidence type="ECO:0000256" key="2">
    <source>
        <dbReference type="ARBA" id="ARBA00023242"/>
    </source>
</evidence>
<dbReference type="OMA" id="HMEDFLL"/>
<dbReference type="SUPFAM" id="SSF57701">
    <property type="entry name" value="Zn2/Cys6 DNA-binding domain"/>
    <property type="match status" value="1"/>
</dbReference>
<dbReference type="RefSeq" id="XP_003039410.1">
    <property type="nucleotide sequence ID" value="XM_003039364.1"/>
</dbReference>
<dbReference type="HOGENOM" id="CLU_006329_9_3_1"/>
<dbReference type="GO" id="GO:0006351">
    <property type="term" value="P:DNA-templated transcription"/>
    <property type="evidence" value="ECO:0007669"/>
    <property type="project" value="InterPro"/>
</dbReference>
<protein>
    <recommendedName>
        <fullName evidence="4">Zn(2)-C6 fungal-type domain-containing protein</fullName>
    </recommendedName>
</protein>
<dbReference type="KEGG" id="nhe:NECHADRAFT_89238"/>
<dbReference type="OrthoDB" id="5121955at2759"/>
<dbReference type="PROSITE" id="PS00463">
    <property type="entry name" value="ZN2_CY6_FUNGAL_1"/>
    <property type="match status" value="1"/>
</dbReference>
<dbReference type="Pfam" id="PF04082">
    <property type="entry name" value="Fungal_trans"/>
    <property type="match status" value="1"/>
</dbReference>
<proteinExistence type="predicted"/>
<dbReference type="InterPro" id="IPR052761">
    <property type="entry name" value="Fungal_Detox/Toxin_TFs"/>
</dbReference>
<evidence type="ECO:0000256" key="1">
    <source>
        <dbReference type="ARBA" id="ARBA00022723"/>
    </source>
</evidence>
<keyword evidence="1" id="KW-0479">Metal-binding</keyword>